<comment type="caution">
    <text evidence="1">The sequence shown here is derived from an EMBL/GenBank/DDBJ whole genome shotgun (WGS) entry which is preliminary data.</text>
</comment>
<dbReference type="Proteomes" id="UP000468388">
    <property type="component" value="Unassembled WGS sequence"/>
</dbReference>
<dbReference type="Pfam" id="PF00106">
    <property type="entry name" value="adh_short"/>
    <property type="match status" value="1"/>
</dbReference>
<reference evidence="1 2" key="1">
    <citation type="submission" date="2019-12" db="EMBL/GenBank/DDBJ databases">
        <title>The draft genomic sequence of strain Chitinophaga oryziterrae JCM 16595.</title>
        <authorList>
            <person name="Zhang X."/>
        </authorList>
    </citation>
    <scope>NUCLEOTIDE SEQUENCE [LARGE SCALE GENOMIC DNA]</scope>
    <source>
        <strain evidence="1 2">JCM 16595</strain>
    </source>
</reference>
<protein>
    <submittedName>
        <fullName evidence="1">SDR family NAD(P)-dependent oxidoreductase</fullName>
    </submittedName>
</protein>
<dbReference type="SUPFAM" id="SSF51735">
    <property type="entry name" value="NAD(P)-binding Rossmann-fold domains"/>
    <property type="match status" value="1"/>
</dbReference>
<organism evidence="1 2">
    <name type="scientific">Chitinophaga oryziterrae</name>
    <dbReference type="NCBI Taxonomy" id="1031224"/>
    <lineage>
        <taxon>Bacteria</taxon>
        <taxon>Pseudomonadati</taxon>
        <taxon>Bacteroidota</taxon>
        <taxon>Chitinophagia</taxon>
        <taxon>Chitinophagales</taxon>
        <taxon>Chitinophagaceae</taxon>
        <taxon>Chitinophaga</taxon>
    </lineage>
</organism>
<name>A0A6N8JCQ0_9BACT</name>
<accession>A0A6N8JCQ0</accession>
<keyword evidence="2" id="KW-1185">Reference proteome</keyword>
<dbReference type="AlphaFoldDB" id="A0A6N8JCQ0"/>
<dbReference type="EMBL" id="WRXO01000004">
    <property type="protein sequence ID" value="MVT42208.1"/>
    <property type="molecule type" value="Genomic_DNA"/>
</dbReference>
<dbReference type="InterPro" id="IPR002347">
    <property type="entry name" value="SDR_fam"/>
</dbReference>
<evidence type="ECO:0000313" key="2">
    <source>
        <dbReference type="Proteomes" id="UP000468388"/>
    </source>
</evidence>
<proteinExistence type="predicted"/>
<sequence>MHPFLIPIFVLLLQAVNLYNMSLKNKVAVLAGSKGAIAISIAKMLLKENAIVIVPAQSAKDLLWIKQIEAVTGSGSIITMLADYPDFYRAEQMTDDIIERFGKIDLSIACFESSSLTKPLNQVEITDWERTIEQNITAFFVAARLSFIGIKKSRRGMFISIDFTNHTLKTEQAKLTRLSLCMQKEMAKMFFEEIKDTNMEYYHLYVDPNKKKNKSQNNYIHPDELGALILDLYDGNTKGKDPLFHWMHNDH</sequence>
<dbReference type="InterPro" id="IPR036291">
    <property type="entry name" value="NAD(P)-bd_dom_sf"/>
</dbReference>
<gene>
    <name evidence="1" type="ORF">GO495_16575</name>
</gene>
<evidence type="ECO:0000313" key="1">
    <source>
        <dbReference type="EMBL" id="MVT42208.1"/>
    </source>
</evidence>
<dbReference type="Gene3D" id="3.40.50.720">
    <property type="entry name" value="NAD(P)-binding Rossmann-like Domain"/>
    <property type="match status" value="1"/>
</dbReference>